<keyword evidence="3" id="KW-1185">Reference proteome</keyword>
<accession>A0ABV4Q4I4</accession>
<feature type="domain" description="KAP NTPase" evidence="1">
    <location>
        <begin position="46"/>
        <end position="111"/>
    </location>
</feature>
<dbReference type="Proteomes" id="UP001569963">
    <property type="component" value="Unassembled WGS sequence"/>
</dbReference>
<name>A0ABV4Q4I4_9ACTN</name>
<protein>
    <submittedName>
        <fullName evidence="2">P-loop NTPase fold protein</fullName>
    </submittedName>
</protein>
<gene>
    <name evidence="2" type="ORF">SM611_03925</name>
</gene>
<dbReference type="InterPro" id="IPR011646">
    <property type="entry name" value="KAP_P-loop"/>
</dbReference>
<evidence type="ECO:0000313" key="3">
    <source>
        <dbReference type="Proteomes" id="UP001569963"/>
    </source>
</evidence>
<dbReference type="RefSeq" id="WP_371947413.1">
    <property type="nucleotide sequence ID" value="NZ_JAXCEI010000001.1"/>
</dbReference>
<dbReference type="Gene3D" id="3.40.50.300">
    <property type="entry name" value="P-loop containing nucleotide triphosphate hydrolases"/>
    <property type="match status" value="1"/>
</dbReference>
<sequence>MALPAKAQAQEVVCEGDLIPDNRLAPGAQDLLEHDAIARGVAEIAWTAETPVNIALFGAWGSGKSSVYSMIKQHLDRIAPKQVRVARYDAWKYGGRELKRNFIDSLAHELKLGDKPEFQG</sequence>
<dbReference type="SUPFAM" id="SSF52540">
    <property type="entry name" value="P-loop containing nucleoside triphosphate hydrolases"/>
    <property type="match status" value="1"/>
</dbReference>
<comment type="caution">
    <text evidence="2">The sequence shown here is derived from an EMBL/GenBank/DDBJ whole genome shotgun (WGS) entry which is preliminary data.</text>
</comment>
<evidence type="ECO:0000259" key="1">
    <source>
        <dbReference type="Pfam" id="PF07693"/>
    </source>
</evidence>
<proteinExistence type="predicted"/>
<dbReference type="EMBL" id="JAXCEI010000001">
    <property type="protein sequence ID" value="MFA1538067.1"/>
    <property type="molecule type" value="Genomic_DNA"/>
</dbReference>
<dbReference type="Pfam" id="PF07693">
    <property type="entry name" value="KAP_NTPase"/>
    <property type="match status" value="1"/>
</dbReference>
<evidence type="ECO:0000313" key="2">
    <source>
        <dbReference type="EMBL" id="MFA1538067.1"/>
    </source>
</evidence>
<organism evidence="2 3">
    <name type="scientific">Actinomadura monticuli</name>
    <dbReference type="NCBI Taxonomy" id="3097367"/>
    <lineage>
        <taxon>Bacteria</taxon>
        <taxon>Bacillati</taxon>
        <taxon>Actinomycetota</taxon>
        <taxon>Actinomycetes</taxon>
        <taxon>Streptosporangiales</taxon>
        <taxon>Thermomonosporaceae</taxon>
        <taxon>Actinomadura</taxon>
    </lineage>
</organism>
<reference evidence="2 3" key="1">
    <citation type="submission" date="2023-11" db="EMBL/GenBank/DDBJ databases">
        <title>Actinomadura monticuli sp. nov., isolated from volcanic ash.</title>
        <authorList>
            <person name="Lee S.D."/>
            <person name="Yang H."/>
            <person name="Kim I.S."/>
        </authorList>
    </citation>
    <scope>NUCLEOTIDE SEQUENCE [LARGE SCALE GENOMIC DNA]</scope>
    <source>
        <strain evidence="2 3">DLS-62</strain>
    </source>
</reference>
<dbReference type="InterPro" id="IPR027417">
    <property type="entry name" value="P-loop_NTPase"/>
</dbReference>